<feature type="transmembrane region" description="Helical" evidence="1">
    <location>
        <begin position="35"/>
        <end position="56"/>
    </location>
</feature>
<gene>
    <name evidence="2" type="ORF">HZZ13_02395</name>
</gene>
<accession>A0ABS0PHH4</accession>
<feature type="transmembrane region" description="Helical" evidence="1">
    <location>
        <begin position="94"/>
        <end position="115"/>
    </location>
</feature>
<keyword evidence="1" id="KW-0472">Membrane</keyword>
<comment type="caution">
    <text evidence="2">The sequence shown here is derived from an EMBL/GenBank/DDBJ whole genome shotgun (WGS) entry which is preliminary data.</text>
</comment>
<keyword evidence="3" id="KW-1185">Reference proteome</keyword>
<evidence type="ECO:0000313" key="2">
    <source>
        <dbReference type="EMBL" id="MBH5396648.1"/>
    </source>
</evidence>
<dbReference type="Proteomes" id="UP000807370">
    <property type="component" value="Unassembled WGS sequence"/>
</dbReference>
<evidence type="ECO:0000256" key="1">
    <source>
        <dbReference type="SAM" id="Phobius"/>
    </source>
</evidence>
<reference evidence="2 3" key="1">
    <citation type="submission" date="2020-07" db="EMBL/GenBank/DDBJ databases">
        <title>Bradyrhizobium diversity isolated from nodules of indigenous legumes of Western Australia.</title>
        <authorList>
            <person name="Klepa M.S."/>
        </authorList>
    </citation>
    <scope>NUCLEOTIDE SEQUENCE [LARGE SCALE GENOMIC DNA]</scope>
    <source>
        <strain evidence="2 3">CNPSo 4010</strain>
    </source>
</reference>
<keyword evidence="1" id="KW-1133">Transmembrane helix</keyword>
<protein>
    <submittedName>
        <fullName evidence="2">Uncharacterized protein</fullName>
    </submittedName>
</protein>
<keyword evidence="1" id="KW-0812">Transmembrane</keyword>
<sequence>MVERWMVRKTDVNVFGKLENYDLVRSSSSEEKDRTLRWLPFVAAIAAVMTAAPFAWDKSLRTFLVLISLYLPAVALVCIGLCIWAVVERKSSRARSIVISLAVMLTLIGGTFWALPQVKDELRFLAWSHTHGDAIEGWFADKDAVVLDWESWGMVGMENNAYLVSNPSDTLAEDGGASEWLRHVGSSCEIVASKRMRRGIFIVTTYNCPLR</sequence>
<organism evidence="2 3">
    <name type="scientific">Bradyrhizobium agreste</name>
    <dbReference type="NCBI Taxonomy" id="2751811"/>
    <lineage>
        <taxon>Bacteria</taxon>
        <taxon>Pseudomonadati</taxon>
        <taxon>Pseudomonadota</taxon>
        <taxon>Alphaproteobacteria</taxon>
        <taxon>Hyphomicrobiales</taxon>
        <taxon>Nitrobacteraceae</taxon>
        <taxon>Bradyrhizobium</taxon>
    </lineage>
</organism>
<dbReference type="EMBL" id="JACCHP010000001">
    <property type="protein sequence ID" value="MBH5396648.1"/>
    <property type="molecule type" value="Genomic_DNA"/>
</dbReference>
<dbReference type="RefSeq" id="WP_197958036.1">
    <property type="nucleotide sequence ID" value="NZ_JACCHP010000001.1"/>
</dbReference>
<evidence type="ECO:0000313" key="3">
    <source>
        <dbReference type="Proteomes" id="UP000807370"/>
    </source>
</evidence>
<name>A0ABS0PHH4_9BRAD</name>
<proteinExistence type="predicted"/>
<feature type="transmembrane region" description="Helical" evidence="1">
    <location>
        <begin position="62"/>
        <end position="87"/>
    </location>
</feature>